<dbReference type="PANTHER" id="PTHR30255">
    <property type="entry name" value="SINGLE-STRANDED-DNA-SPECIFIC EXONUCLEASE RECJ"/>
    <property type="match status" value="1"/>
</dbReference>
<evidence type="ECO:0000313" key="9">
    <source>
        <dbReference type="EMBL" id="KYG77938.1"/>
    </source>
</evidence>
<feature type="domain" description="RecJ OB" evidence="8">
    <location>
        <begin position="456"/>
        <end position="562"/>
    </location>
</feature>
<feature type="domain" description="DHHA1" evidence="7">
    <location>
        <begin position="349"/>
        <end position="442"/>
    </location>
</feature>
<accession>A0A150XGW4</accession>
<dbReference type="NCBIfam" id="TIGR00644">
    <property type="entry name" value="recJ"/>
    <property type="match status" value="1"/>
</dbReference>
<evidence type="ECO:0000256" key="4">
    <source>
        <dbReference type="ARBA" id="ARBA00022801"/>
    </source>
</evidence>
<dbReference type="RefSeq" id="WP_068216824.1">
    <property type="nucleotide sequence ID" value="NZ_CP139724.1"/>
</dbReference>
<keyword evidence="4" id="KW-0378">Hydrolase</keyword>
<keyword evidence="5 9" id="KW-0269">Exonuclease</keyword>
<dbReference type="InterPro" id="IPR041122">
    <property type="entry name" value="RecJ_OB"/>
</dbReference>
<dbReference type="InterPro" id="IPR038763">
    <property type="entry name" value="DHH_sf"/>
</dbReference>
<dbReference type="Gene3D" id="3.90.1640.30">
    <property type="match status" value="1"/>
</dbReference>
<dbReference type="Pfam" id="PF01368">
    <property type="entry name" value="DHH"/>
    <property type="match status" value="1"/>
</dbReference>
<name>A0A150XGW4_9BACT</name>
<proteinExistence type="inferred from homology"/>
<dbReference type="InterPro" id="IPR003156">
    <property type="entry name" value="DHHA1_dom"/>
</dbReference>
<sequence length="567" mass="63569">MQKRWIFNEDFDGDAINTLQQELNVSHTLAKLINQKGISSFNEAKSFFRPTLDQLHDPFLMKDMDRAVNRLTEAIANEESILVYGDYDVDGTTAVATFYGFLSKFYQKLEYYIPDRYKEGYGVSEDGIRYASQNGYSLIVTLDCGIKALEKVDLANELGIDVIICDHHTPGEETPNAYAVLDPKQVDCNYPYKELSGCGVGFKLLHGFCLQSGFEIEELYQFLDLMAVSIASDIVPITGENRVLAYFGLKKLNQSPRPGLKALIDLCKGNRDLTISGIVFGIGPRINAAGRMDHAGSAVALLLAKDEEEANLLADMVNTKNDVRRDFDNTITEEAIQMITTNDSLTHAKATVLYKEDWHKGVIGIVASRCIEKFYRPTVILTESNDKVTGSARSVDGFDVYAAISECSDLLEQFGGHMYAAGVTMSVDNVAAFQKKFQEVVARQITDEQLIPSLYIDTVIRLEEIDRKFFNVVNQMAPFGPQNMQPVFMTEQIQATNVKLLKEQHLKFTAKQEGTNVAYDAIGFGLGEYYDLVNCGLKFQMAFTVEENDFRGHKTLQLFVKDIKFDD</sequence>
<feature type="domain" description="DDH" evidence="6">
    <location>
        <begin position="80"/>
        <end position="230"/>
    </location>
</feature>
<dbReference type="Proteomes" id="UP000075606">
    <property type="component" value="Unassembled WGS sequence"/>
</dbReference>
<evidence type="ECO:0000313" key="10">
    <source>
        <dbReference type="Proteomes" id="UP000075606"/>
    </source>
</evidence>
<dbReference type="Pfam" id="PF17768">
    <property type="entry name" value="RecJ_OB"/>
    <property type="match status" value="1"/>
</dbReference>
<dbReference type="GO" id="GO:0006281">
    <property type="term" value="P:DNA repair"/>
    <property type="evidence" value="ECO:0007669"/>
    <property type="project" value="InterPro"/>
</dbReference>
<dbReference type="SUPFAM" id="SSF64182">
    <property type="entry name" value="DHH phosphoesterases"/>
    <property type="match status" value="1"/>
</dbReference>
<dbReference type="GO" id="GO:0003676">
    <property type="term" value="F:nucleic acid binding"/>
    <property type="evidence" value="ECO:0007669"/>
    <property type="project" value="InterPro"/>
</dbReference>
<comment type="similarity">
    <text evidence="1">Belongs to the RecJ family.</text>
</comment>
<dbReference type="InterPro" id="IPR001667">
    <property type="entry name" value="DDH_dom"/>
</dbReference>
<comment type="caution">
    <text evidence="9">The sequence shown here is derived from an EMBL/GenBank/DDBJ whole genome shotgun (WGS) entry which is preliminary data.</text>
</comment>
<dbReference type="STRING" id="333140.AWW68_03990"/>
<evidence type="ECO:0000256" key="3">
    <source>
        <dbReference type="ARBA" id="ARBA00022722"/>
    </source>
</evidence>
<dbReference type="Gene3D" id="3.10.310.30">
    <property type="match status" value="1"/>
</dbReference>
<evidence type="ECO:0000259" key="7">
    <source>
        <dbReference type="Pfam" id="PF02272"/>
    </source>
</evidence>
<dbReference type="Pfam" id="PF02272">
    <property type="entry name" value="DHHA1"/>
    <property type="match status" value="1"/>
</dbReference>
<protein>
    <recommendedName>
        <fullName evidence="2">Single-stranded-DNA-specific exonuclease RecJ</fullName>
    </recommendedName>
</protein>
<keyword evidence="10" id="KW-1185">Reference proteome</keyword>
<keyword evidence="3" id="KW-0540">Nuclease</keyword>
<dbReference type="OrthoDB" id="9809852at2"/>
<dbReference type="GO" id="GO:0008409">
    <property type="term" value="F:5'-3' exonuclease activity"/>
    <property type="evidence" value="ECO:0007669"/>
    <property type="project" value="InterPro"/>
</dbReference>
<dbReference type="AlphaFoldDB" id="A0A150XGW4"/>
<dbReference type="InterPro" id="IPR004610">
    <property type="entry name" value="RecJ"/>
</dbReference>
<evidence type="ECO:0000259" key="6">
    <source>
        <dbReference type="Pfam" id="PF01368"/>
    </source>
</evidence>
<dbReference type="GO" id="GO:0006310">
    <property type="term" value="P:DNA recombination"/>
    <property type="evidence" value="ECO:0007669"/>
    <property type="project" value="InterPro"/>
</dbReference>
<dbReference type="EMBL" id="LRPC01000001">
    <property type="protein sequence ID" value="KYG77938.1"/>
    <property type="molecule type" value="Genomic_DNA"/>
</dbReference>
<evidence type="ECO:0000259" key="8">
    <source>
        <dbReference type="Pfam" id="PF17768"/>
    </source>
</evidence>
<dbReference type="InterPro" id="IPR051673">
    <property type="entry name" value="SSDNA_exonuclease_RecJ"/>
</dbReference>
<reference evidence="9 10" key="1">
    <citation type="submission" date="2016-01" db="EMBL/GenBank/DDBJ databases">
        <title>Genome sequencing of Roseivirga spongicola UST030701-084.</title>
        <authorList>
            <person name="Selvaratnam C."/>
            <person name="Thevarajoo S."/>
            <person name="Goh K.M."/>
            <person name="Ee R."/>
            <person name="Chan K.-G."/>
            <person name="Chong C.S."/>
        </authorList>
    </citation>
    <scope>NUCLEOTIDE SEQUENCE [LARGE SCALE GENOMIC DNA]</scope>
    <source>
        <strain evidence="9 10">UST030701-084</strain>
    </source>
</reference>
<evidence type="ECO:0000256" key="5">
    <source>
        <dbReference type="ARBA" id="ARBA00022839"/>
    </source>
</evidence>
<dbReference type="PANTHER" id="PTHR30255:SF2">
    <property type="entry name" value="SINGLE-STRANDED-DNA-SPECIFIC EXONUCLEASE RECJ"/>
    <property type="match status" value="1"/>
</dbReference>
<organism evidence="9 10">
    <name type="scientific">Roseivirga spongicola</name>
    <dbReference type="NCBI Taxonomy" id="333140"/>
    <lineage>
        <taxon>Bacteria</taxon>
        <taxon>Pseudomonadati</taxon>
        <taxon>Bacteroidota</taxon>
        <taxon>Cytophagia</taxon>
        <taxon>Cytophagales</taxon>
        <taxon>Roseivirgaceae</taxon>
        <taxon>Roseivirga</taxon>
    </lineage>
</organism>
<evidence type="ECO:0000256" key="2">
    <source>
        <dbReference type="ARBA" id="ARBA00019841"/>
    </source>
</evidence>
<gene>
    <name evidence="9" type="ORF">AWW68_03990</name>
</gene>
<evidence type="ECO:0000256" key="1">
    <source>
        <dbReference type="ARBA" id="ARBA00005915"/>
    </source>
</evidence>